<reference evidence="2" key="2">
    <citation type="submission" date="2019-05" db="EMBL/GenBank/DDBJ databases">
        <title>Unravelling the molecular evolution of spider venoms.</title>
        <authorList>
            <person name="Pineda S."/>
        </authorList>
    </citation>
    <scope>NUCLEOTIDE SEQUENCE</scope>
</reference>
<dbReference type="EMBL" id="HAHM01000024">
    <property type="protein sequence ID" value="SNX32913.1"/>
    <property type="molecule type" value="Transcribed_RNA"/>
</dbReference>
<dbReference type="EMBL" id="HAHM01000025">
    <property type="protein sequence ID" value="SNX32933.1"/>
    <property type="molecule type" value="Transcribed_RNA"/>
</dbReference>
<dbReference type="AlphaFoldDB" id="A0A4Q8K311"/>
<accession>A0A4Q8K311</accession>
<evidence type="ECO:0000256" key="1">
    <source>
        <dbReference type="SAM" id="SignalP"/>
    </source>
</evidence>
<sequence>MVREANGIPLVLCLLRGIQASCLVDCSAHFAADILRECQYPGMVEEDKQDQMAPLVVGSLEGCRDQDTMDECLKDRMVVLDPDSLIELDNCGTQDDDR</sequence>
<evidence type="ECO:0000313" key="2">
    <source>
        <dbReference type="EMBL" id="SNX32933.1"/>
    </source>
</evidence>
<feature type="signal peptide" evidence="1">
    <location>
        <begin position="1"/>
        <end position="20"/>
    </location>
</feature>
<protein>
    <submittedName>
        <fullName evidence="2">U66-Liphistoxin-Lth1b_1</fullName>
    </submittedName>
</protein>
<reference evidence="2" key="1">
    <citation type="submission" date="2017-05" db="EMBL/GenBank/DDBJ databases">
        <authorList>
            <person name="QRISCLOUD D."/>
        </authorList>
    </citation>
    <scope>NUCLEOTIDE SEQUENCE</scope>
</reference>
<organism evidence="2">
    <name type="scientific">Liphistius thaleban</name>
    <dbReference type="NCBI Taxonomy" id="1905330"/>
    <lineage>
        <taxon>Eukaryota</taxon>
        <taxon>Metazoa</taxon>
        <taxon>Ecdysozoa</taxon>
        <taxon>Arthropoda</taxon>
        <taxon>Chelicerata</taxon>
        <taxon>Arachnida</taxon>
        <taxon>Araneae</taxon>
        <taxon>Mesothelae</taxon>
        <taxon>Liphistiidae</taxon>
        <taxon>Liphistius</taxon>
    </lineage>
</organism>
<proteinExistence type="predicted"/>
<name>A0A4Q8K311_9ARAC</name>
<feature type="chain" id="PRO_5036119978" evidence="1">
    <location>
        <begin position="21"/>
        <end position="98"/>
    </location>
</feature>
<keyword evidence="1" id="KW-0732">Signal</keyword>